<comment type="similarity">
    <text evidence="6">Belongs to the archaeal Rpo3/eukaryotic RPB3 RNA polymerase subunit family.</text>
</comment>
<dbReference type="SMART" id="SM00662">
    <property type="entry name" value="RPOLD"/>
    <property type="match status" value="1"/>
</dbReference>
<proteinExistence type="inferred from homology"/>
<dbReference type="GO" id="GO:0046983">
    <property type="term" value="F:protein dimerization activity"/>
    <property type="evidence" value="ECO:0007669"/>
    <property type="project" value="InterPro"/>
</dbReference>
<keyword evidence="4" id="KW-0804">Transcription</keyword>
<accession>A0A9P8LE96</accession>
<dbReference type="AlphaFoldDB" id="A0A9P8LE96"/>
<evidence type="ECO:0000256" key="1">
    <source>
        <dbReference type="ARBA" id="ARBA00004123"/>
    </source>
</evidence>
<dbReference type="HAMAP" id="MF_00320">
    <property type="entry name" value="RNApol_arch_Rpo3"/>
    <property type="match status" value="1"/>
</dbReference>
<keyword evidence="10" id="KW-1185">Reference proteome</keyword>
<organism evidence="9 10">
    <name type="scientific">Trichoglossum hirsutum</name>
    <dbReference type="NCBI Taxonomy" id="265104"/>
    <lineage>
        <taxon>Eukaryota</taxon>
        <taxon>Fungi</taxon>
        <taxon>Dikarya</taxon>
        <taxon>Ascomycota</taxon>
        <taxon>Pezizomycotina</taxon>
        <taxon>Geoglossomycetes</taxon>
        <taxon>Geoglossales</taxon>
        <taxon>Geoglossaceae</taxon>
        <taxon>Trichoglossum</taxon>
    </lineage>
</organism>
<dbReference type="EMBL" id="JAGHQM010000317">
    <property type="protein sequence ID" value="KAH0562621.1"/>
    <property type="molecule type" value="Genomic_DNA"/>
</dbReference>
<dbReference type="InterPro" id="IPR050518">
    <property type="entry name" value="Rpo3/RPB3_RNA_Pol_subunit"/>
</dbReference>
<dbReference type="SUPFAM" id="SSF56553">
    <property type="entry name" value="Insert subdomain of RNA polymerase alpha subunit"/>
    <property type="match status" value="1"/>
</dbReference>
<sequence length="367" mass="40491">MAPGTPAVDGRRIVGVNAETVTHVSSTDFPGHYPGEDHSWSIENFKKNLQVVIHHSEALDCSFSLIGVDASIANAFRRILIAEIPTLAIEYVFIWNNTSIVQDEVLAQRLGLVPLTGSKTGLNWLKWYRKPTEEDPIAPPPNDYNTIVLKLQVECTKNPGAKKGETDPTKLYNNAHVYASALTFEPVGQQNEMFPEPYGSIAPVNPNILLAKLRPGQAIDLEMHCIKGIGADHAKFSPVATASYRLLPTISITSPITGKDAEKFARCFPRGVIGLEEVTAEEVDRGEGIEGEKKAVVLDAMKDTVSRECLRHPEFEGKVKLGRVRDHFIFSIESTGQFDSDELFVDSVKLLKVKCNRLRNSLASMAR</sequence>
<reference evidence="9" key="1">
    <citation type="submission" date="2021-03" db="EMBL/GenBank/DDBJ databases">
        <title>Comparative genomics and phylogenomic investigation of the class Geoglossomycetes provide insights into ecological specialization and systematics.</title>
        <authorList>
            <person name="Melie T."/>
            <person name="Pirro S."/>
            <person name="Miller A.N."/>
            <person name="Quandt A."/>
        </authorList>
    </citation>
    <scope>NUCLEOTIDE SEQUENCE</scope>
    <source>
        <strain evidence="9">CAQ_001_2017</strain>
    </source>
</reference>
<dbReference type="InterPro" id="IPR036643">
    <property type="entry name" value="RNApol_insert_sf"/>
</dbReference>
<name>A0A9P8LE96_9PEZI</name>
<dbReference type="InterPro" id="IPR011262">
    <property type="entry name" value="DNA-dir_RNA_pol_insert"/>
</dbReference>
<dbReference type="GO" id="GO:0005666">
    <property type="term" value="C:RNA polymerase III complex"/>
    <property type="evidence" value="ECO:0007669"/>
    <property type="project" value="TreeGrafter"/>
</dbReference>
<dbReference type="InterPro" id="IPR011263">
    <property type="entry name" value="DNA-dir_RNA_pol_RpoA/D/Rpb3"/>
</dbReference>
<dbReference type="GO" id="GO:0003899">
    <property type="term" value="F:DNA-directed RNA polymerase activity"/>
    <property type="evidence" value="ECO:0007669"/>
    <property type="project" value="InterPro"/>
</dbReference>
<dbReference type="GO" id="GO:0006383">
    <property type="term" value="P:transcription by RNA polymerase III"/>
    <property type="evidence" value="ECO:0007669"/>
    <property type="project" value="UniProtKB-ARBA"/>
</dbReference>
<dbReference type="Gene3D" id="3.30.1360.10">
    <property type="entry name" value="RNA polymerase, RBP11-like subunit"/>
    <property type="match status" value="1"/>
</dbReference>
<gene>
    <name evidence="9" type="ORF">GP486_002699</name>
</gene>
<dbReference type="PANTHER" id="PTHR11800:SF13">
    <property type="entry name" value="DNA-DIRECTED RNA POLYMERASES I AND III SUBUNIT RPAC1"/>
    <property type="match status" value="1"/>
</dbReference>
<evidence type="ECO:0000256" key="7">
    <source>
        <dbReference type="ARBA" id="ARBA00081520"/>
    </source>
</evidence>
<dbReference type="FunFam" id="2.170.120.12:FF:000003">
    <property type="entry name" value="Dna-directed rna polymerases i and iii subunit"/>
    <property type="match status" value="1"/>
</dbReference>
<evidence type="ECO:0000256" key="4">
    <source>
        <dbReference type="ARBA" id="ARBA00023163"/>
    </source>
</evidence>
<dbReference type="PANTHER" id="PTHR11800">
    <property type="entry name" value="DNA-DIRECTED RNA POLYMERASE"/>
    <property type="match status" value="1"/>
</dbReference>
<dbReference type="GO" id="GO:0005736">
    <property type="term" value="C:RNA polymerase I complex"/>
    <property type="evidence" value="ECO:0007669"/>
    <property type="project" value="UniProtKB-ARBA"/>
</dbReference>
<dbReference type="Pfam" id="PF01193">
    <property type="entry name" value="RNA_pol_L"/>
    <property type="match status" value="1"/>
</dbReference>
<dbReference type="Gene3D" id="2.170.120.12">
    <property type="entry name" value="DNA-directed RNA polymerase, insert domain"/>
    <property type="match status" value="1"/>
</dbReference>
<evidence type="ECO:0000256" key="6">
    <source>
        <dbReference type="ARBA" id="ARBA00025804"/>
    </source>
</evidence>
<evidence type="ECO:0000256" key="2">
    <source>
        <dbReference type="ARBA" id="ARBA00022083"/>
    </source>
</evidence>
<evidence type="ECO:0000259" key="8">
    <source>
        <dbReference type="SMART" id="SM00662"/>
    </source>
</evidence>
<dbReference type="InterPro" id="IPR022842">
    <property type="entry name" value="RNAP_Rpo3/Rpb3/RPAC1"/>
</dbReference>
<protein>
    <recommendedName>
        <fullName evidence="2">DNA-directed RNA polymerases I and III subunit RPAC1</fullName>
    </recommendedName>
    <alternativeName>
        <fullName evidence="7">DNA-directed RNA polymerases I and III 40 kDa polypeptide</fullName>
    </alternativeName>
</protein>
<dbReference type="GO" id="GO:0003677">
    <property type="term" value="F:DNA binding"/>
    <property type="evidence" value="ECO:0007669"/>
    <property type="project" value="InterPro"/>
</dbReference>
<dbReference type="FunFam" id="3.30.1360.10:FF:000005">
    <property type="entry name" value="Dna-directed rna polymerases i and iii subunit"/>
    <property type="match status" value="1"/>
</dbReference>
<comment type="caution">
    <text evidence="9">The sequence shown here is derived from an EMBL/GenBank/DDBJ whole genome shotgun (WGS) entry which is preliminary data.</text>
</comment>
<keyword evidence="3" id="KW-0240">DNA-directed RNA polymerase</keyword>
<evidence type="ECO:0000313" key="10">
    <source>
        <dbReference type="Proteomes" id="UP000750711"/>
    </source>
</evidence>
<keyword evidence="5" id="KW-0539">Nucleus</keyword>
<dbReference type="Pfam" id="PF01000">
    <property type="entry name" value="RNA_pol_A_bac"/>
    <property type="match status" value="1"/>
</dbReference>
<dbReference type="CDD" id="cd07032">
    <property type="entry name" value="RNAP_I_II_AC40"/>
    <property type="match status" value="1"/>
</dbReference>
<evidence type="ECO:0000256" key="3">
    <source>
        <dbReference type="ARBA" id="ARBA00022478"/>
    </source>
</evidence>
<dbReference type="GO" id="GO:0006362">
    <property type="term" value="P:transcription elongation by RNA polymerase I"/>
    <property type="evidence" value="ECO:0007669"/>
    <property type="project" value="UniProtKB-ARBA"/>
</dbReference>
<dbReference type="PROSITE" id="PS00446">
    <property type="entry name" value="RNA_POL_D_30KD"/>
    <property type="match status" value="1"/>
</dbReference>
<dbReference type="Proteomes" id="UP000750711">
    <property type="component" value="Unassembled WGS sequence"/>
</dbReference>
<dbReference type="InterPro" id="IPR036603">
    <property type="entry name" value="RBP11-like"/>
</dbReference>
<feature type="domain" description="DNA-directed RNA polymerase RpoA/D/Rpb3-type" evidence="8">
    <location>
        <begin position="60"/>
        <end position="361"/>
    </location>
</feature>
<dbReference type="SUPFAM" id="SSF55257">
    <property type="entry name" value="RBP11-like subunits of RNA polymerase"/>
    <property type="match status" value="1"/>
</dbReference>
<dbReference type="InterPro" id="IPR001514">
    <property type="entry name" value="DNA-dir_RNA_pol_30-40kDasu_CS"/>
</dbReference>
<dbReference type="InterPro" id="IPR033901">
    <property type="entry name" value="RNAPI/III_AC40"/>
</dbReference>
<comment type="subcellular location">
    <subcellularLocation>
        <location evidence="1">Nucleus</location>
    </subcellularLocation>
</comment>
<evidence type="ECO:0000256" key="5">
    <source>
        <dbReference type="ARBA" id="ARBA00023242"/>
    </source>
</evidence>
<evidence type="ECO:0000313" key="9">
    <source>
        <dbReference type="EMBL" id="KAH0562621.1"/>
    </source>
</evidence>